<feature type="region of interest" description="Disordered" evidence="1">
    <location>
        <begin position="114"/>
        <end position="156"/>
    </location>
</feature>
<dbReference type="Proteomes" id="UP000709295">
    <property type="component" value="Unassembled WGS sequence"/>
</dbReference>
<reference evidence="2" key="1">
    <citation type="submission" date="2021-01" db="EMBL/GenBank/DDBJ databases">
        <title>Phytophthora aleatoria, a newly-described species from Pinus radiata is distinct from Phytophthora cactorum isolates based on comparative genomics.</title>
        <authorList>
            <person name="Mcdougal R."/>
            <person name="Panda P."/>
            <person name="Williams N."/>
            <person name="Studholme D.J."/>
        </authorList>
    </citation>
    <scope>NUCLEOTIDE SEQUENCE</scope>
    <source>
        <strain evidence="2">NZFS 4037</strain>
    </source>
</reference>
<dbReference type="AlphaFoldDB" id="A0A8J5M8E6"/>
<feature type="compositionally biased region" description="Low complexity" evidence="1">
    <location>
        <begin position="356"/>
        <end position="365"/>
    </location>
</feature>
<dbReference type="EMBL" id="JAENGY010000081">
    <property type="protein sequence ID" value="KAG6974766.1"/>
    <property type="molecule type" value="Genomic_DNA"/>
</dbReference>
<proteinExistence type="predicted"/>
<evidence type="ECO:0000313" key="3">
    <source>
        <dbReference type="Proteomes" id="UP000709295"/>
    </source>
</evidence>
<evidence type="ECO:0000313" key="2">
    <source>
        <dbReference type="EMBL" id="KAG6974766.1"/>
    </source>
</evidence>
<protein>
    <submittedName>
        <fullName evidence="2">Uncharacterized protein</fullName>
    </submittedName>
</protein>
<organism evidence="2 3">
    <name type="scientific">Phytophthora aleatoria</name>
    <dbReference type="NCBI Taxonomy" id="2496075"/>
    <lineage>
        <taxon>Eukaryota</taxon>
        <taxon>Sar</taxon>
        <taxon>Stramenopiles</taxon>
        <taxon>Oomycota</taxon>
        <taxon>Peronosporomycetes</taxon>
        <taxon>Peronosporales</taxon>
        <taxon>Peronosporaceae</taxon>
        <taxon>Phytophthora</taxon>
    </lineage>
</organism>
<keyword evidence="3" id="KW-1185">Reference proteome</keyword>
<feature type="compositionally biased region" description="Basic and acidic residues" evidence="1">
    <location>
        <begin position="63"/>
        <end position="72"/>
    </location>
</feature>
<comment type="caution">
    <text evidence="2">The sequence shown here is derived from an EMBL/GenBank/DDBJ whole genome shotgun (WGS) entry which is preliminary data.</text>
</comment>
<feature type="compositionally biased region" description="Basic and acidic residues" evidence="1">
    <location>
        <begin position="381"/>
        <end position="392"/>
    </location>
</feature>
<gene>
    <name evidence="2" type="ORF">JG688_00002887</name>
</gene>
<sequence length="426" mass="47282">MARRAGACARSRPARWGPHWGGSGSKSVALLVLEISRSRRLSEKVLLPVLRNPVCSNQLDADAAEREWDDRHRRSHRRRRHDKLEPLPQLAYVYLPPVFPCYEHHYESRRHGRGITTKTYGRQHRRRDYDTGTSDEDSSNCNASDEDDDIPVPLKPTTMRSQRMRSLATMSKLQHDAATTIQEAAMTKRREDVASSVAEDVLASLVDESIRDVFHGVLQAMVKSYLAQEIDLSRAATPTAVAVATDILDDWTKELVVDLLPEGRPTVTMSTPFVSSLRTSLGATGSSTMVSAAPGSTAGKSAMMSMFSGLDLALDASGAVVSNANGGRSAAKDLLASKNAEKQAEAELAASHALKKQQQQKQQQMQKKEQPVTALGQALELFDREMDERESFMSRNTKRRQKGSKKTRGGTPSRGRRQRQDKYKRV</sequence>
<evidence type="ECO:0000256" key="1">
    <source>
        <dbReference type="SAM" id="MobiDB-lite"/>
    </source>
</evidence>
<feature type="region of interest" description="Disordered" evidence="1">
    <location>
        <begin position="353"/>
        <end position="426"/>
    </location>
</feature>
<feature type="compositionally biased region" description="Basic residues" evidence="1">
    <location>
        <begin position="396"/>
        <end position="417"/>
    </location>
</feature>
<accession>A0A8J5M8E6</accession>
<feature type="region of interest" description="Disordered" evidence="1">
    <location>
        <begin position="62"/>
        <end position="82"/>
    </location>
</feature>
<feature type="compositionally biased region" description="Acidic residues" evidence="1">
    <location>
        <begin position="133"/>
        <end position="150"/>
    </location>
</feature>
<name>A0A8J5M8E6_9STRA</name>